<dbReference type="PROSITE" id="PS51328">
    <property type="entry name" value="L_LECTIN_LIKE"/>
    <property type="match status" value="1"/>
</dbReference>
<keyword evidence="2" id="KW-0732">Signal</keyword>
<evidence type="ECO:0000256" key="2">
    <source>
        <dbReference type="SAM" id="SignalP"/>
    </source>
</evidence>
<gene>
    <name evidence="4" type="ORF">CANARDRAFT_28410</name>
</gene>
<dbReference type="InterPro" id="IPR005052">
    <property type="entry name" value="Lectin_leg"/>
</dbReference>
<keyword evidence="1" id="KW-0472">Membrane</keyword>
<dbReference type="Pfam" id="PF03388">
    <property type="entry name" value="Lectin_leg-like"/>
    <property type="match status" value="1"/>
</dbReference>
<reference evidence="5" key="1">
    <citation type="submission" date="2016-04" db="EMBL/GenBank/DDBJ databases">
        <title>Comparative genomics of biotechnologically important yeasts.</title>
        <authorList>
            <consortium name="DOE Joint Genome Institute"/>
            <person name="Riley R."/>
            <person name="Haridas S."/>
            <person name="Wolfe K.H."/>
            <person name="Lopes M.R."/>
            <person name="Hittinger C.T."/>
            <person name="Goker M."/>
            <person name="Salamov A."/>
            <person name="Wisecaver J."/>
            <person name="Long T.M."/>
            <person name="Aerts A.L."/>
            <person name="Barry K."/>
            <person name="Choi C."/>
            <person name="Clum A."/>
            <person name="Coughlan A.Y."/>
            <person name="Deshpande S."/>
            <person name="Douglass A.P."/>
            <person name="Hanson S.J."/>
            <person name="Klenk H.-P."/>
            <person name="Labutti K."/>
            <person name="Lapidus A."/>
            <person name="Lindquist E."/>
            <person name="Lipzen A."/>
            <person name="Meier-Kolthoff J.P."/>
            <person name="Ohm R.A."/>
            <person name="Otillar R.P."/>
            <person name="Pangilinan J."/>
            <person name="Peng Y."/>
            <person name="Rokas A."/>
            <person name="Rosa C.A."/>
            <person name="Scheuner C."/>
            <person name="Sibirny A.A."/>
            <person name="Slot J.C."/>
            <person name="Stielow J.B."/>
            <person name="Sun H."/>
            <person name="Kurtzman C.P."/>
            <person name="Blackwell M."/>
            <person name="Grigoriev I.V."/>
            <person name="Jeffries T.W."/>
        </authorList>
    </citation>
    <scope>NUCLEOTIDE SEQUENCE [LARGE SCALE GENOMIC DNA]</scope>
    <source>
        <strain evidence="5">NRRL YB-2248</strain>
    </source>
</reference>
<feature type="domain" description="L-type lectin-like" evidence="3">
    <location>
        <begin position="31"/>
        <end position="259"/>
    </location>
</feature>
<dbReference type="InterPro" id="IPR013320">
    <property type="entry name" value="ConA-like_dom_sf"/>
</dbReference>
<evidence type="ECO:0000256" key="1">
    <source>
        <dbReference type="SAM" id="Phobius"/>
    </source>
</evidence>
<dbReference type="Proteomes" id="UP000094801">
    <property type="component" value="Unassembled WGS sequence"/>
</dbReference>
<name>A0A1E4T046_9ASCO</name>
<organism evidence="4 5">
    <name type="scientific">[Candida] arabinofermentans NRRL YB-2248</name>
    <dbReference type="NCBI Taxonomy" id="983967"/>
    <lineage>
        <taxon>Eukaryota</taxon>
        <taxon>Fungi</taxon>
        <taxon>Dikarya</taxon>
        <taxon>Ascomycota</taxon>
        <taxon>Saccharomycotina</taxon>
        <taxon>Pichiomycetes</taxon>
        <taxon>Pichiales</taxon>
        <taxon>Pichiaceae</taxon>
        <taxon>Ogataea</taxon>
        <taxon>Ogataea/Candida clade</taxon>
    </lineage>
</organism>
<dbReference type="GO" id="GO:0016020">
    <property type="term" value="C:membrane"/>
    <property type="evidence" value="ECO:0007669"/>
    <property type="project" value="InterPro"/>
</dbReference>
<evidence type="ECO:0000313" key="5">
    <source>
        <dbReference type="Proteomes" id="UP000094801"/>
    </source>
</evidence>
<feature type="signal peptide" evidence="2">
    <location>
        <begin position="1"/>
        <end position="21"/>
    </location>
</feature>
<feature type="transmembrane region" description="Helical" evidence="1">
    <location>
        <begin position="458"/>
        <end position="481"/>
    </location>
</feature>
<keyword evidence="1" id="KW-0812">Transmembrane</keyword>
<dbReference type="EMBL" id="KV453853">
    <property type="protein sequence ID" value="ODV85107.1"/>
    <property type="molecule type" value="Genomic_DNA"/>
</dbReference>
<dbReference type="AlphaFoldDB" id="A0A1E4T046"/>
<proteinExistence type="predicted"/>
<dbReference type="STRING" id="983967.A0A1E4T046"/>
<feature type="chain" id="PRO_5009163025" description="L-type lectin-like domain-containing protein" evidence="2">
    <location>
        <begin position="22"/>
        <end position="493"/>
    </location>
</feature>
<evidence type="ECO:0000313" key="4">
    <source>
        <dbReference type="EMBL" id="ODV85107.1"/>
    </source>
</evidence>
<keyword evidence="5" id="KW-1185">Reference proteome</keyword>
<dbReference type="Gene3D" id="2.60.120.200">
    <property type="match status" value="1"/>
</dbReference>
<dbReference type="SUPFAM" id="SSF49899">
    <property type="entry name" value="Concanavalin A-like lectins/glucanases"/>
    <property type="match status" value="1"/>
</dbReference>
<evidence type="ECO:0000259" key="3">
    <source>
        <dbReference type="PROSITE" id="PS51328"/>
    </source>
</evidence>
<sequence>MMKSLISLLCLLLTFGLSVLSHSPPPLSVQNVHSLIPGLSFPDLVKIQSIDEVKKSWMISNDVQFSEGRLILTPTPSISSNANPETLYGSVWSLNKNEKFDKFTAELTMRSTGAFGVTNSGFSLFFIENDGSKNDKHENFGGPLIYKGLQISLDANDLKLGPVLRVYLNDGTKEIQISEDYLGAYTYEYQDSQVPMTLKVAVENNWLKITCDNKLLFESDKINLSPIMKNMKIGLTASAPKDVVTTEQFEILVFKLYNEILHDLKVDPTETLFAKHANMKVNKNEPGLNANKFRNMQSQLRSSLDIKKNNLNTDSSFDALSSKIDQLEALASGPSDSSKQMQVIQKQLFDTTKSIKVLTEKLYSHQLSFLSSYEELSKQNSQLNQKFESILGLVERQNQLLNGYDNRFSALSKYFDTHSENFKNIDNKLKTMEDHYKFNAKGEDSSFKNDMEVNLSKLASGVKLILIPVVLLLVVVTLLVYRLRNDIKHSKVL</sequence>
<dbReference type="OrthoDB" id="10265193at2759"/>
<protein>
    <recommendedName>
        <fullName evidence="3">L-type lectin-like domain-containing protein</fullName>
    </recommendedName>
</protein>
<keyword evidence="1" id="KW-1133">Transmembrane helix</keyword>
<accession>A0A1E4T046</accession>